<dbReference type="PANTHER" id="PTHR33692">
    <property type="entry name" value="RIBOSOME MATURATION FACTOR RIMM"/>
    <property type="match status" value="1"/>
</dbReference>
<comment type="domain">
    <text evidence="5">The PRC barrel domain binds ribosomal protein uS19.</text>
</comment>
<keyword evidence="2 5" id="KW-0690">Ribosome biogenesis</keyword>
<evidence type="ECO:0000256" key="2">
    <source>
        <dbReference type="ARBA" id="ARBA00022517"/>
    </source>
</evidence>
<accession>A0A2I1K4E4</accession>
<comment type="similarity">
    <text evidence="5">Belongs to the RimM family.</text>
</comment>
<protein>
    <recommendedName>
        <fullName evidence="5">Ribosome maturation factor RimM</fullName>
    </recommendedName>
</protein>
<gene>
    <name evidence="5" type="primary">rimM</name>
    <name evidence="8" type="ORF">CYJ57_02000</name>
</gene>
<comment type="subunit">
    <text evidence="5">Binds ribosomal protein uS19.</text>
</comment>
<dbReference type="InterPro" id="IPR011033">
    <property type="entry name" value="PRC_barrel-like_sf"/>
</dbReference>
<dbReference type="Pfam" id="PF01782">
    <property type="entry name" value="RimM"/>
    <property type="match status" value="1"/>
</dbReference>
<dbReference type="GO" id="GO:0005737">
    <property type="term" value="C:cytoplasm"/>
    <property type="evidence" value="ECO:0007669"/>
    <property type="project" value="UniProtKB-SubCell"/>
</dbReference>
<dbReference type="InterPro" id="IPR009000">
    <property type="entry name" value="Transl_B-barrel_sf"/>
</dbReference>
<evidence type="ECO:0000313" key="8">
    <source>
        <dbReference type="EMBL" id="PKY90422.1"/>
    </source>
</evidence>
<dbReference type="Proteomes" id="UP000234384">
    <property type="component" value="Unassembled WGS sequence"/>
</dbReference>
<evidence type="ECO:0000256" key="4">
    <source>
        <dbReference type="ARBA" id="ARBA00023186"/>
    </source>
</evidence>
<comment type="caution">
    <text evidence="8">The sequence shown here is derived from an EMBL/GenBank/DDBJ whole genome shotgun (WGS) entry which is preliminary data.</text>
</comment>
<evidence type="ECO:0000313" key="9">
    <source>
        <dbReference type="Proteomes" id="UP000234384"/>
    </source>
</evidence>
<feature type="domain" description="RimM N-terminal" evidence="6">
    <location>
        <begin position="6"/>
        <end position="87"/>
    </location>
</feature>
<dbReference type="HAMAP" id="MF_00014">
    <property type="entry name" value="Ribosome_mat_RimM"/>
    <property type="match status" value="1"/>
</dbReference>
<evidence type="ECO:0000259" key="7">
    <source>
        <dbReference type="Pfam" id="PF05239"/>
    </source>
</evidence>
<sequence length="174" mass="19678">MTYYKIGRLVNTFGIRGEVKVIVDSDFPEERLAQGATLYILKDDQPIAVTVQSARQHKGSYIVAFEEYQDINQVECYKGSWLAIEASQQQALEEDHYYYHQIEGLKVYTVGGEHLGQIKEILALGSNDVWVVKPAQAGRRDILLPYIGDVVKEVDLTNQRVTVELMEGLIDDAN</sequence>
<dbReference type="SUPFAM" id="SSF50447">
    <property type="entry name" value="Translation proteins"/>
    <property type="match status" value="1"/>
</dbReference>
<evidence type="ECO:0000256" key="3">
    <source>
        <dbReference type="ARBA" id="ARBA00022552"/>
    </source>
</evidence>
<feature type="domain" description="PRC-barrel" evidence="7">
    <location>
        <begin position="94"/>
        <end position="169"/>
    </location>
</feature>
<evidence type="ECO:0000256" key="1">
    <source>
        <dbReference type="ARBA" id="ARBA00022490"/>
    </source>
</evidence>
<dbReference type="InterPro" id="IPR036976">
    <property type="entry name" value="RimM_N_sf"/>
</dbReference>
<proteinExistence type="inferred from homology"/>
<dbReference type="InterPro" id="IPR011961">
    <property type="entry name" value="RimM"/>
</dbReference>
<dbReference type="SUPFAM" id="SSF50346">
    <property type="entry name" value="PRC-barrel domain"/>
    <property type="match status" value="1"/>
</dbReference>
<dbReference type="GO" id="GO:0043022">
    <property type="term" value="F:ribosome binding"/>
    <property type="evidence" value="ECO:0007669"/>
    <property type="project" value="InterPro"/>
</dbReference>
<comment type="subcellular location">
    <subcellularLocation>
        <location evidence="5">Cytoplasm</location>
    </subcellularLocation>
</comment>
<dbReference type="GO" id="GO:0006364">
    <property type="term" value="P:rRNA processing"/>
    <property type="evidence" value="ECO:0007669"/>
    <property type="project" value="UniProtKB-UniRule"/>
</dbReference>
<dbReference type="RefSeq" id="WP_006701162.1">
    <property type="nucleotide sequence ID" value="NZ_PKHE01000003.1"/>
</dbReference>
<dbReference type="InterPro" id="IPR002676">
    <property type="entry name" value="RimM_N"/>
</dbReference>
<dbReference type="EMBL" id="PKHE01000003">
    <property type="protein sequence ID" value="PKY90422.1"/>
    <property type="molecule type" value="Genomic_DNA"/>
</dbReference>
<evidence type="ECO:0000259" key="6">
    <source>
        <dbReference type="Pfam" id="PF01782"/>
    </source>
</evidence>
<dbReference type="PANTHER" id="PTHR33692:SF1">
    <property type="entry name" value="RIBOSOME MATURATION FACTOR RIMM"/>
    <property type="match status" value="1"/>
</dbReference>
<keyword evidence="3 5" id="KW-0698">rRNA processing</keyword>
<comment type="function">
    <text evidence="5">An accessory protein needed during the final step in the assembly of 30S ribosomal subunit, possibly for assembly of the head region. Essential for efficient processing of 16S rRNA. May be needed both before and after RbfA during the maturation of 16S rRNA. It has affinity for free ribosomal 30S subunits but not for 70S ribosomes.</text>
</comment>
<evidence type="ECO:0000256" key="5">
    <source>
        <dbReference type="HAMAP-Rule" id="MF_00014"/>
    </source>
</evidence>
<dbReference type="NCBIfam" id="TIGR02273">
    <property type="entry name" value="16S_RimM"/>
    <property type="match status" value="1"/>
</dbReference>
<organism evidence="8 9">
    <name type="scientific">Falseniella ignava</name>
    <dbReference type="NCBI Taxonomy" id="137730"/>
    <lineage>
        <taxon>Bacteria</taxon>
        <taxon>Bacillati</taxon>
        <taxon>Bacillota</taxon>
        <taxon>Bacilli</taxon>
        <taxon>Lactobacillales</taxon>
        <taxon>Aerococcaceae</taxon>
        <taxon>Falseniella</taxon>
    </lineage>
</organism>
<dbReference type="AlphaFoldDB" id="A0A2I1K4E4"/>
<dbReference type="InterPro" id="IPR027275">
    <property type="entry name" value="PRC-brl_dom"/>
</dbReference>
<name>A0A2I1K4E4_9LACT</name>
<reference evidence="8 9" key="1">
    <citation type="submission" date="2017-12" db="EMBL/GenBank/DDBJ databases">
        <title>Phylogenetic diversity of female urinary microbiome.</title>
        <authorList>
            <person name="Thomas-White K."/>
            <person name="Wolfe A.J."/>
        </authorList>
    </citation>
    <scope>NUCLEOTIDE SEQUENCE [LARGE SCALE GENOMIC DNA]</scope>
    <source>
        <strain evidence="8 9">UMB0898</strain>
    </source>
</reference>
<dbReference type="GO" id="GO:0042274">
    <property type="term" value="P:ribosomal small subunit biogenesis"/>
    <property type="evidence" value="ECO:0007669"/>
    <property type="project" value="UniProtKB-UniRule"/>
</dbReference>
<dbReference type="OrthoDB" id="9810331at2"/>
<keyword evidence="1 5" id="KW-0963">Cytoplasm</keyword>
<dbReference type="GO" id="GO:0005840">
    <property type="term" value="C:ribosome"/>
    <property type="evidence" value="ECO:0007669"/>
    <property type="project" value="InterPro"/>
</dbReference>
<dbReference type="Gene3D" id="2.30.30.240">
    <property type="entry name" value="PRC-barrel domain"/>
    <property type="match status" value="1"/>
</dbReference>
<dbReference type="Pfam" id="PF05239">
    <property type="entry name" value="PRC"/>
    <property type="match status" value="1"/>
</dbReference>
<dbReference type="Gene3D" id="2.40.30.60">
    <property type="entry name" value="RimM"/>
    <property type="match status" value="1"/>
</dbReference>
<keyword evidence="4 5" id="KW-0143">Chaperone</keyword>